<dbReference type="Gene3D" id="1.10.510.10">
    <property type="entry name" value="Transferase(Phosphotransferase) domain 1"/>
    <property type="match status" value="1"/>
</dbReference>
<comment type="caution">
    <text evidence="1">The sequence shown here is derived from an EMBL/GenBank/DDBJ whole genome shotgun (WGS) entry which is preliminary data.</text>
</comment>
<dbReference type="AlphaFoldDB" id="X8IUX3"/>
<organism evidence="1 2">
    <name type="scientific">Rhizoctonia solani AG-3 Rhs1AP</name>
    <dbReference type="NCBI Taxonomy" id="1086054"/>
    <lineage>
        <taxon>Eukaryota</taxon>
        <taxon>Fungi</taxon>
        <taxon>Dikarya</taxon>
        <taxon>Basidiomycota</taxon>
        <taxon>Agaricomycotina</taxon>
        <taxon>Agaricomycetes</taxon>
        <taxon>Cantharellales</taxon>
        <taxon>Ceratobasidiaceae</taxon>
        <taxon>Rhizoctonia</taxon>
    </lineage>
</organism>
<protein>
    <recommendedName>
        <fullName evidence="3">Tyrosine kinase domain protein</fullName>
    </recommendedName>
</protein>
<proteinExistence type="predicted"/>
<evidence type="ECO:0000313" key="1">
    <source>
        <dbReference type="EMBL" id="EUC53477.1"/>
    </source>
</evidence>
<dbReference type="EMBL" id="JATN01000322">
    <property type="protein sequence ID" value="EUC53477.1"/>
    <property type="molecule type" value="Genomic_DNA"/>
</dbReference>
<gene>
    <name evidence="1" type="ORF">RSOL_004240</name>
</gene>
<dbReference type="Proteomes" id="UP000030108">
    <property type="component" value="Unassembled WGS sequence"/>
</dbReference>
<evidence type="ECO:0000313" key="2">
    <source>
        <dbReference type="Proteomes" id="UP000030108"/>
    </source>
</evidence>
<reference evidence="2" key="1">
    <citation type="journal article" date="2014" name="Genome Announc.">
        <title>Draft genome sequence of the plant-pathogenic soil fungus Rhizoctonia solani anastomosis group 3 strain Rhs1AP.</title>
        <authorList>
            <person name="Cubeta M.A."/>
            <person name="Thomas E."/>
            <person name="Dean R.A."/>
            <person name="Jabaji S."/>
            <person name="Neate S.M."/>
            <person name="Tavantzis S."/>
            <person name="Toda T."/>
            <person name="Vilgalys R."/>
            <person name="Bharathan N."/>
            <person name="Fedorova-Abrams N."/>
            <person name="Pakala S.B."/>
            <person name="Pakala S.M."/>
            <person name="Zafar N."/>
            <person name="Joardar V."/>
            <person name="Losada L."/>
            <person name="Nierman W.C."/>
        </authorList>
    </citation>
    <scope>NUCLEOTIDE SEQUENCE [LARGE SCALE GENOMIC DNA]</scope>
    <source>
        <strain evidence="2">AG-3</strain>
    </source>
</reference>
<accession>X8IUX3</accession>
<evidence type="ECO:0008006" key="3">
    <source>
        <dbReference type="Google" id="ProtNLM"/>
    </source>
</evidence>
<dbReference type="InterPro" id="IPR011009">
    <property type="entry name" value="Kinase-like_dom_sf"/>
</dbReference>
<sequence length="46" mass="5217">MDRLGDDERSNKMWQLMVSCWNRDPAARPTAVEVLESLNTISAIPV</sequence>
<name>X8IUX3_9AGAM</name>
<dbReference type="SUPFAM" id="SSF56112">
    <property type="entry name" value="Protein kinase-like (PK-like)"/>
    <property type="match status" value="1"/>
</dbReference>